<protein>
    <submittedName>
        <fullName evidence="8">HAMP domain-containing protein</fullName>
    </submittedName>
</protein>
<accession>A0ABR9CLA3</accession>
<feature type="transmembrane region" description="Helical" evidence="5">
    <location>
        <begin position="340"/>
        <end position="359"/>
    </location>
</feature>
<dbReference type="SUPFAM" id="SSF158472">
    <property type="entry name" value="HAMP domain-like"/>
    <property type="match status" value="1"/>
</dbReference>
<organism evidence="8 9">
    <name type="scientific">Roseibium litorale</name>
    <dbReference type="NCBI Taxonomy" id="2803841"/>
    <lineage>
        <taxon>Bacteria</taxon>
        <taxon>Pseudomonadati</taxon>
        <taxon>Pseudomonadota</taxon>
        <taxon>Alphaproteobacteria</taxon>
        <taxon>Hyphomicrobiales</taxon>
        <taxon>Stappiaceae</taxon>
        <taxon>Roseibium</taxon>
    </lineage>
</organism>
<keyword evidence="9" id="KW-1185">Reference proteome</keyword>
<evidence type="ECO:0000313" key="8">
    <source>
        <dbReference type="EMBL" id="MBD8891102.1"/>
    </source>
</evidence>
<reference evidence="9" key="1">
    <citation type="submission" date="2020-09" db="EMBL/GenBank/DDBJ databases">
        <title>The genome sequence of strain Labrenzia suaedae 4C16A.</title>
        <authorList>
            <person name="Liu Y."/>
        </authorList>
    </citation>
    <scope>NUCLEOTIDE SEQUENCE [LARGE SCALE GENOMIC DNA]</scope>
    <source>
        <strain evidence="9">4C16A</strain>
    </source>
</reference>
<feature type="compositionally biased region" description="Polar residues" evidence="4">
    <location>
        <begin position="651"/>
        <end position="664"/>
    </location>
</feature>
<comment type="caution">
    <text evidence="8">The sequence shown here is derived from an EMBL/GenBank/DDBJ whole genome shotgun (WGS) entry which is preliminary data.</text>
</comment>
<name>A0ABR9CLA3_9HYPH</name>
<dbReference type="PANTHER" id="PTHR32089:SF112">
    <property type="entry name" value="LYSOZYME-LIKE PROTEIN-RELATED"/>
    <property type="match status" value="1"/>
</dbReference>
<sequence length="711" mass="74193">MRFAIKVKLPAIIVGLALVSAATMGFIGWSGARTALSDAAETRLMLAADARKDLLEASARRISLSFVNLAEDKLVIASIKDLDKSINTAKEQEKNLAYFSGAAEEVLEKDGADSDTMYGYRHAKVHPALLEATRRGGFADILLLSPTGQVVYSVTKGADFSLSQDNSDVAASGLGKIYQKMTANPGTLAFEDFDHYSLAGGSESAFLGQALQRNSNGAMNAAQTVELAGFLVIRLSPSVFNAVLSDRKNLGETGETIAAGMDGLLRTATPGGEAVAGDPVAKLGFQSLPSAGEEVLYMRNGVPYLSTTSSVDIFDSSWLLIASQSKKEALQAVNDISDTMLMAAVGLLIGTVLIGLFAARGITKPLASLTKTLQVMASGESDVPIAGANRNDEVGDIAQAVVGIREMTEADALKRREAEAQEHQRQEEERREMTSQLARDFESKVGSVVETFVEAAAALEKSAEEMAVIAEQSSDRSNAVAEASDQASGNVRSVAAASDQLFSSIREVSQLIQRSGDIAKDADEHAASTNNIVESLAGTAAQIGTVVDIIQSIAEQTNLLALNATIEAARAGEMGKGFAVVAGEVKSLASQTAKATEEIAGQISDMRGATQNAVDAIRKIRAVVGEIGNAVGSVAAAVEEQSAATSEIARSAQSASEGTSSVSANIGDVRNSVERTDSAAGSVAEQARKLGQEASGLRDSMSSFIKQILAA</sequence>
<gene>
    <name evidence="8" type="ORF">IG616_06075</name>
</gene>
<keyword evidence="1 3" id="KW-0807">Transducer</keyword>
<dbReference type="SMART" id="SM00304">
    <property type="entry name" value="HAMP"/>
    <property type="match status" value="1"/>
</dbReference>
<dbReference type="PANTHER" id="PTHR32089">
    <property type="entry name" value="METHYL-ACCEPTING CHEMOTAXIS PROTEIN MCPB"/>
    <property type="match status" value="1"/>
</dbReference>
<dbReference type="RefSeq" id="WP_192147259.1">
    <property type="nucleotide sequence ID" value="NZ_JACYXI010000003.1"/>
</dbReference>
<keyword evidence="5" id="KW-0812">Transmembrane</keyword>
<evidence type="ECO:0000259" key="7">
    <source>
        <dbReference type="PROSITE" id="PS50885"/>
    </source>
</evidence>
<comment type="similarity">
    <text evidence="2">Belongs to the methyl-accepting chemotaxis (MCP) protein family.</text>
</comment>
<dbReference type="CDD" id="cd06225">
    <property type="entry name" value="HAMP"/>
    <property type="match status" value="1"/>
</dbReference>
<dbReference type="PROSITE" id="PS50885">
    <property type="entry name" value="HAMP"/>
    <property type="match status" value="1"/>
</dbReference>
<feature type="region of interest" description="Disordered" evidence="4">
    <location>
        <begin position="649"/>
        <end position="670"/>
    </location>
</feature>
<dbReference type="InterPro" id="IPR004090">
    <property type="entry name" value="Chemotax_Me-accpt_rcpt"/>
</dbReference>
<proteinExistence type="inferred from homology"/>
<keyword evidence="5" id="KW-0472">Membrane</keyword>
<feature type="domain" description="HAMP" evidence="7">
    <location>
        <begin position="360"/>
        <end position="413"/>
    </location>
</feature>
<dbReference type="PROSITE" id="PS50111">
    <property type="entry name" value="CHEMOTAXIS_TRANSDUC_2"/>
    <property type="match status" value="1"/>
</dbReference>
<dbReference type="Pfam" id="PF00672">
    <property type="entry name" value="HAMP"/>
    <property type="match status" value="1"/>
</dbReference>
<evidence type="ECO:0000256" key="3">
    <source>
        <dbReference type="PROSITE-ProRule" id="PRU00284"/>
    </source>
</evidence>
<evidence type="ECO:0000256" key="2">
    <source>
        <dbReference type="ARBA" id="ARBA00029447"/>
    </source>
</evidence>
<reference evidence="8 9" key="2">
    <citation type="journal article" date="2021" name="Int. J. Syst. Evol. Microbiol.">
        <title>Roseibium litorale sp. nov., isolated from a tidal flat sediment and proposal for the reclassification of Labrenzia polysiphoniae as Roseibium polysiphoniae comb. nov.</title>
        <authorList>
            <person name="Liu Y."/>
            <person name="Pei T."/>
            <person name="Du J."/>
            <person name="Chao M."/>
            <person name="Deng M.R."/>
            <person name="Zhu H."/>
        </authorList>
    </citation>
    <scope>NUCLEOTIDE SEQUENCE [LARGE SCALE GENOMIC DNA]</scope>
    <source>
        <strain evidence="8 9">4C16A</strain>
    </source>
</reference>
<dbReference type="EMBL" id="JACYXI010000003">
    <property type="protein sequence ID" value="MBD8891102.1"/>
    <property type="molecule type" value="Genomic_DNA"/>
</dbReference>
<dbReference type="Gene3D" id="6.10.340.10">
    <property type="match status" value="1"/>
</dbReference>
<dbReference type="SMART" id="SM00283">
    <property type="entry name" value="MA"/>
    <property type="match status" value="1"/>
</dbReference>
<evidence type="ECO:0000256" key="5">
    <source>
        <dbReference type="SAM" id="Phobius"/>
    </source>
</evidence>
<dbReference type="Gene3D" id="1.10.287.950">
    <property type="entry name" value="Methyl-accepting chemotaxis protein"/>
    <property type="match status" value="1"/>
</dbReference>
<dbReference type="PRINTS" id="PR00260">
    <property type="entry name" value="CHEMTRNSDUCR"/>
</dbReference>
<evidence type="ECO:0000256" key="4">
    <source>
        <dbReference type="SAM" id="MobiDB-lite"/>
    </source>
</evidence>
<evidence type="ECO:0000256" key="1">
    <source>
        <dbReference type="ARBA" id="ARBA00023224"/>
    </source>
</evidence>
<dbReference type="InterPro" id="IPR003660">
    <property type="entry name" value="HAMP_dom"/>
</dbReference>
<feature type="region of interest" description="Disordered" evidence="4">
    <location>
        <begin position="414"/>
        <end position="433"/>
    </location>
</feature>
<dbReference type="Pfam" id="PF00015">
    <property type="entry name" value="MCPsignal"/>
    <property type="match status" value="1"/>
</dbReference>
<dbReference type="Proteomes" id="UP000632063">
    <property type="component" value="Unassembled WGS sequence"/>
</dbReference>
<evidence type="ECO:0000313" key="9">
    <source>
        <dbReference type="Proteomes" id="UP000632063"/>
    </source>
</evidence>
<dbReference type="SUPFAM" id="SSF58104">
    <property type="entry name" value="Methyl-accepting chemotaxis protein (MCP) signaling domain"/>
    <property type="match status" value="1"/>
</dbReference>
<keyword evidence="5" id="KW-1133">Transmembrane helix</keyword>
<feature type="domain" description="Methyl-accepting transducer" evidence="6">
    <location>
        <begin position="455"/>
        <end position="677"/>
    </location>
</feature>
<dbReference type="InterPro" id="IPR004089">
    <property type="entry name" value="MCPsignal_dom"/>
</dbReference>
<evidence type="ECO:0000259" key="6">
    <source>
        <dbReference type="PROSITE" id="PS50111"/>
    </source>
</evidence>